<feature type="signal peptide" evidence="2">
    <location>
        <begin position="1"/>
        <end position="22"/>
    </location>
</feature>
<accession>A0A5B8UCX7</accession>
<proteinExistence type="predicted"/>
<dbReference type="AlphaFoldDB" id="A0A5B8UCX7"/>
<feature type="domain" description="Sulfatase-modifying factor enzyme-like" evidence="3">
    <location>
        <begin position="63"/>
        <end position="369"/>
    </location>
</feature>
<dbReference type="OrthoDB" id="9768004at2"/>
<protein>
    <submittedName>
        <fullName evidence="4">Formylglycine-generating enzyme family protein</fullName>
    </submittedName>
</protein>
<dbReference type="PROSITE" id="PS51257">
    <property type="entry name" value="PROKAR_LIPOPROTEIN"/>
    <property type="match status" value="1"/>
</dbReference>
<evidence type="ECO:0000313" key="4">
    <source>
        <dbReference type="EMBL" id="QEC54424.1"/>
    </source>
</evidence>
<dbReference type="PANTHER" id="PTHR23150:SF19">
    <property type="entry name" value="FORMYLGLYCINE-GENERATING ENZYME"/>
    <property type="match status" value="1"/>
</dbReference>
<dbReference type="InterPro" id="IPR051043">
    <property type="entry name" value="Sulfatase_Mod_Factor_Kinase"/>
</dbReference>
<dbReference type="GO" id="GO:0120147">
    <property type="term" value="F:formylglycine-generating oxidase activity"/>
    <property type="evidence" value="ECO:0007669"/>
    <property type="project" value="TreeGrafter"/>
</dbReference>
<dbReference type="Gene3D" id="3.90.1580.10">
    <property type="entry name" value="paralog of FGE (formylglycine-generating enzyme)"/>
    <property type="match status" value="1"/>
</dbReference>
<feature type="region of interest" description="Disordered" evidence="1">
    <location>
        <begin position="310"/>
        <end position="330"/>
    </location>
</feature>
<dbReference type="KEGG" id="fgg:FSB75_00425"/>
<reference evidence="4 5" key="1">
    <citation type="journal article" date="2015" name="Int. J. Syst. Evol. Microbiol.">
        <title>Flavisolibacter ginsenosidimutans sp. nov., with ginsenoside-converting activity isolated from soil used for cultivating ginseng.</title>
        <authorList>
            <person name="Zhao Y."/>
            <person name="Liu Q."/>
            <person name="Kang M.S."/>
            <person name="Jin F."/>
            <person name="Yu H."/>
            <person name="Im W.T."/>
        </authorList>
    </citation>
    <scope>NUCLEOTIDE SEQUENCE [LARGE SCALE GENOMIC DNA]</scope>
    <source>
        <strain evidence="4 5">Gsoil 636</strain>
    </source>
</reference>
<dbReference type="RefSeq" id="WP_146781337.1">
    <property type="nucleotide sequence ID" value="NZ_BAABIO010000006.1"/>
</dbReference>
<dbReference type="PANTHER" id="PTHR23150">
    <property type="entry name" value="SULFATASE MODIFYING FACTOR 1, 2"/>
    <property type="match status" value="1"/>
</dbReference>
<gene>
    <name evidence="4" type="ORF">FSB75_00425</name>
</gene>
<organism evidence="4 5">
    <name type="scientific">Flavisolibacter ginsenosidimutans</name>
    <dbReference type="NCBI Taxonomy" id="661481"/>
    <lineage>
        <taxon>Bacteria</taxon>
        <taxon>Pseudomonadati</taxon>
        <taxon>Bacteroidota</taxon>
        <taxon>Chitinophagia</taxon>
        <taxon>Chitinophagales</taxon>
        <taxon>Chitinophagaceae</taxon>
        <taxon>Flavisolibacter</taxon>
    </lineage>
</organism>
<evidence type="ECO:0000259" key="3">
    <source>
        <dbReference type="Pfam" id="PF03781"/>
    </source>
</evidence>
<keyword evidence="2" id="KW-0732">Signal</keyword>
<sequence length="374" mass="41670">MNRIFFGLSYGLAIFFSSCQSAQVKPAQSTDSSAHSCMRVPSRFGSNDSAMQNVSASNDTSHSGMVLIPAGTFEMGGDNNQASPDEYPKHTVTVSSFYMDATEVTNAQFKKFVDATGYITTAERKPDWDELKKTLPPGTPKPPDSVLQAASLVFHQSSGPVDLNDYSQWWRWTKGADWKHPEGPQSNVKGKENLPVVQVSWDDATAYCKWAGKRLPTEAEWEFAARGGLTNNIYPWGNEHVNSGKPKANSWEGKFPYFNEKKDGYVTAAPVKSFSPNGYGLYDMAGNVWEWCSDWYDYNYYKSLAGKTTVNPKGPEKSYDPDEPQAQKRSLRGGSFLCNDAYCSGYRVARRMKSTPDTGLEHTGFRCVKDVKKK</sequence>
<dbReference type="SUPFAM" id="SSF56436">
    <property type="entry name" value="C-type lectin-like"/>
    <property type="match status" value="1"/>
</dbReference>
<evidence type="ECO:0000256" key="2">
    <source>
        <dbReference type="SAM" id="SignalP"/>
    </source>
</evidence>
<dbReference type="Proteomes" id="UP000321204">
    <property type="component" value="Chromosome"/>
</dbReference>
<evidence type="ECO:0000313" key="5">
    <source>
        <dbReference type="Proteomes" id="UP000321204"/>
    </source>
</evidence>
<name>A0A5B8UCX7_9BACT</name>
<dbReference type="EMBL" id="CP042433">
    <property type="protein sequence ID" value="QEC54424.1"/>
    <property type="molecule type" value="Genomic_DNA"/>
</dbReference>
<dbReference type="Pfam" id="PF03781">
    <property type="entry name" value="FGE-sulfatase"/>
    <property type="match status" value="1"/>
</dbReference>
<feature type="chain" id="PRO_5023119699" evidence="2">
    <location>
        <begin position="23"/>
        <end position="374"/>
    </location>
</feature>
<evidence type="ECO:0000256" key="1">
    <source>
        <dbReference type="SAM" id="MobiDB-lite"/>
    </source>
</evidence>
<keyword evidence="5" id="KW-1185">Reference proteome</keyword>
<dbReference type="InterPro" id="IPR016187">
    <property type="entry name" value="CTDL_fold"/>
</dbReference>
<dbReference type="InterPro" id="IPR005532">
    <property type="entry name" value="SUMF_dom"/>
</dbReference>
<dbReference type="InterPro" id="IPR042095">
    <property type="entry name" value="SUMF_sf"/>
</dbReference>